<evidence type="ECO:0000313" key="4">
    <source>
        <dbReference type="Proteomes" id="UP001219525"/>
    </source>
</evidence>
<dbReference type="PANTHER" id="PTHR21310:SF51">
    <property type="entry name" value="AMINOGLYCOSIDE PHOSPHOTRANSFERASE DOMAIN-CONTAINING PROTEIN"/>
    <property type="match status" value="1"/>
</dbReference>
<dbReference type="EMBL" id="JARJCW010000011">
    <property type="protein sequence ID" value="KAJ7219589.1"/>
    <property type="molecule type" value="Genomic_DNA"/>
</dbReference>
<dbReference type="Pfam" id="PF01636">
    <property type="entry name" value="APH"/>
    <property type="match status" value="1"/>
</dbReference>
<dbReference type="Proteomes" id="UP001219525">
    <property type="component" value="Unassembled WGS sequence"/>
</dbReference>
<dbReference type="InterPro" id="IPR002575">
    <property type="entry name" value="Aminoglycoside_PTrfase"/>
</dbReference>
<evidence type="ECO:0000259" key="2">
    <source>
        <dbReference type="Pfam" id="PF01636"/>
    </source>
</evidence>
<organism evidence="3 4">
    <name type="scientific">Mycena pura</name>
    <dbReference type="NCBI Taxonomy" id="153505"/>
    <lineage>
        <taxon>Eukaryota</taxon>
        <taxon>Fungi</taxon>
        <taxon>Dikarya</taxon>
        <taxon>Basidiomycota</taxon>
        <taxon>Agaricomycotina</taxon>
        <taxon>Agaricomycetes</taxon>
        <taxon>Agaricomycetidae</taxon>
        <taxon>Agaricales</taxon>
        <taxon>Marasmiineae</taxon>
        <taxon>Mycenaceae</taxon>
        <taxon>Mycena</taxon>
    </lineage>
</organism>
<dbReference type="PANTHER" id="PTHR21310">
    <property type="entry name" value="AMINOGLYCOSIDE PHOSPHOTRANSFERASE-RELATED-RELATED"/>
    <property type="match status" value="1"/>
</dbReference>
<evidence type="ECO:0000313" key="3">
    <source>
        <dbReference type="EMBL" id="KAJ7219589.1"/>
    </source>
</evidence>
<protein>
    <recommendedName>
        <fullName evidence="2">Aminoglycoside phosphotransferase domain-containing protein</fullName>
    </recommendedName>
</protein>
<dbReference type="AlphaFoldDB" id="A0AAD6VQ93"/>
<gene>
    <name evidence="3" type="ORF">GGX14DRAFT_390109</name>
</gene>
<dbReference type="InterPro" id="IPR011009">
    <property type="entry name" value="Kinase-like_dom_sf"/>
</dbReference>
<feature type="compositionally biased region" description="Polar residues" evidence="1">
    <location>
        <begin position="244"/>
        <end position="259"/>
    </location>
</feature>
<feature type="region of interest" description="Disordered" evidence="1">
    <location>
        <begin position="244"/>
        <end position="265"/>
    </location>
</feature>
<proteinExistence type="predicted"/>
<dbReference type="InterPro" id="IPR051678">
    <property type="entry name" value="AGP_Transferase"/>
</dbReference>
<sequence>MTPSPPSSSAAAQSSLENEEFGRLLDLEPAALVALGSRVLRDVLHHASSSSFDARLVETFAGSFNLVHVLELDADQKMVLRVPITGKAGTLSGAARQALGSQVCTMRHIRATTTLPVPEVYHFDTTDENEISAPYVAMSFIPGTTVAKIWFEDQDGEGEKRRLRILSQLAGFAAQLRELRFPSIGSLVPGSDSTTSSIGPCFDWVEPTGDEDADNVEVTSYGPFATTESWLRHLRALTKETGNRFSTRCSPASQSTPRTKTMPDFDSQNVMVDEHGTITGLVDWDHAQTLPDFLGFARYPGWITRDWDPLMYGWPVIQDTENSPEELEKYRRFYVGEMKAALATTGSGDHRLTEKAHVFEALFIAVSNRSNATSICEKFVREAIRVLPEGDTVDGLDQEALGVLLDIGDGELDKDAWLELQKGLRMLMVLSE</sequence>
<feature type="domain" description="Aminoglycoside phosphotransferase" evidence="2">
    <location>
        <begin position="73"/>
        <end position="288"/>
    </location>
</feature>
<dbReference type="SUPFAM" id="SSF56112">
    <property type="entry name" value="Protein kinase-like (PK-like)"/>
    <property type="match status" value="1"/>
</dbReference>
<accession>A0AAD6VQ93</accession>
<keyword evidence="4" id="KW-1185">Reference proteome</keyword>
<name>A0AAD6VQ93_9AGAR</name>
<comment type="caution">
    <text evidence="3">The sequence shown here is derived from an EMBL/GenBank/DDBJ whole genome shotgun (WGS) entry which is preliminary data.</text>
</comment>
<reference evidence="3" key="1">
    <citation type="submission" date="2023-03" db="EMBL/GenBank/DDBJ databases">
        <title>Massive genome expansion in bonnet fungi (Mycena s.s.) driven by repeated elements and novel gene families across ecological guilds.</title>
        <authorList>
            <consortium name="Lawrence Berkeley National Laboratory"/>
            <person name="Harder C.B."/>
            <person name="Miyauchi S."/>
            <person name="Viragh M."/>
            <person name="Kuo A."/>
            <person name="Thoen E."/>
            <person name="Andreopoulos B."/>
            <person name="Lu D."/>
            <person name="Skrede I."/>
            <person name="Drula E."/>
            <person name="Henrissat B."/>
            <person name="Morin E."/>
            <person name="Kohler A."/>
            <person name="Barry K."/>
            <person name="LaButti K."/>
            <person name="Morin E."/>
            <person name="Salamov A."/>
            <person name="Lipzen A."/>
            <person name="Mereny Z."/>
            <person name="Hegedus B."/>
            <person name="Baldrian P."/>
            <person name="Stursova M."/>
            <person name="Weitz H."/>
            <person name="Taylor A."/>
            <person name="Grigoriev I.V."/>
            <person name="Nagy L.G."/>
            <person name="Martin F."/>
            <person name="Kauserud H."/>
        </authorList>
    </citation>
    <scope>NUCLEOTIDE SEQUENCE</scope>
    <source>
        <strain evidence="3">9144</strain>
    </source>
</reference>
<evidence type="ECO:0000256" key="1">
    <source>
        <dbReference type="SAM" id="MobiDB-lite"/>
    </source>
</evidence>
<dbReference type="Gene3D" id="3.30.200.20">
    <property type="entry name" value="Phosphorylase Kinase, domain 1"/>
    <property type="match status" value="1"/>
</dbReference>